<feature type="transmembrane region" description="Helical" evidence="1">
    <location>
        <begin position="37"/>
        <end position="58"/>
    </location>
</feature>
<keyword evidence="1" id="KW-0812">Transmembrane</keyword>
<keyword evidence="3" id="KW-1185">Reference proteome</keyword>
<proteinExistence type="predicted"/>
<sequence>MFTKQSIKSSVPVITLVIGILFFTYGTFGHFEEPSKIKIYIAGIGSTLLSSGIFAVLLKSMQFMGVFKDELVNIIYKADYLNHRTDLAEIWENVSKVVFKNKFPKISKEITEDVRNIYFPTQHVLYYDNYQQTLEIELIDEENDIIKVTQYSRYTVYPTDRKEKFTHIASNRIKFNKDRAEIDFKIVEFNINSKKYSPYVTEYISSNDLLTTYSVDLKHEDVYKFETKIEKKYSLKFDNIIGLMKDFLIRNFELKVFLKGNLKLSFISAGTLQPFVKNTYSNSACYEFHYKGLIYPKQGYVLIIEKNS</sequence>
<keyword evidence="1" id="KW-1133">Transmembrane helix</keyword>
<name>A0A1T5P0D8_9BACT</name>
<dbReference type="EMBL" id="FUZZ01000002">
    <property type="protein sequence ID" value="SKD06152.1"/>
    <property type="molecule type" value="Genomic_DNA"/>
</dbReference>
<gene>
    <name evidence="2" type="ORF">SAMN05660461_3324</name>
</gene>
<feature type="transmembrane region" description="Helical" evidence="1">
    <location>
        <begin position="12"/>
        <end position="31"/>
    </location>
</feature>
<evidence type="ECO:0000256" key="1">
    <source>
        <dbReference type="SAM" id="Phobius"/>
    </source>
</evidence>
<dbReference type="RefSeq" id="WP_079470608.1">
    <property type="nucleotide sequence ID" value="NZ_FUZZ01000002.1"/>
</dbReference>
<reference evidence="2 3" key="1">
    <citation type="submission" date="2017-02" db="EMBL/GenBank/DDBJ databases">
        <authorList>
            <person name="Peterson S.W."/>
        </authorList>
    </citation>
    <scope>NUCLEOTIDE SEQUENCE [LARGE SCALE GENOMIC DNA]</scope>
    <source>
        <strain evidence="2 3">DSM 18108</strain>
    </source>
</reference>
<dbReference type="AlphaFoldDB" id="A0A1T5P0D8"/>
<accession>A0A1T5P0D8</accession>
<keyword evidence="1" id="KW-0472">Membrane</keyword>
<evidence type="ECO:0000313" key="3">
    <source>
        <dbReference type="Proteomes" id="UP000190166"/>
    </source>
</evidence>
<organism evidence="2 3">
    <name type="scientific">Chitinophaga ginsengisegetis</name>
    <dbReference type="NCBI Taxonomy" id="393003"/>
    <lineage>
        <taxon>Bacteria</taxon>
        <taxon>Pseudomonadati</taxon>
        <taxon>Bacteroidota</taxon>
        <taxon>Chitinophagia</taxon>
        <taxon>Chitinophagales</taxon>
        <taxon>Chitinophagaceae</taxon>
        <taxon>Chitinophaga</taxon>
    </lineage>
</organism>
<dbReference type="Proteomes" id="UP000190166">
    <property type="component" value="Unassembled WGS sequence"/>
</dbReference>
<evidence type="ECO:0000313" key="2">
    <source>
        <dbReference type="EMBL" id="SKD06152.1"/>
    </source>
</evidence>
<protein>
    <submittedName>
        <fullName evidence="2">Uncharacterized protein</fullName>
    </submittedName>
</protein>